<proteinExistence type="predicted"/>
<organism evidence="1 2">
    <name type="scientific">Pistacia atlantica</name>
    <dbReference type="NCBI Taxonomy" id="434234"/>
    <lineage>
        <taxon>Eukaryota</taxon>
        <taxon>Viridiplantae</taxon>
        <taxon>Streptophyta</taxon>
        <taxon>Embryophyta</taxon>
        <taxon>Tracheophyta</taxon>
        <taxon>Spermatophyta</taxon>
        <taxon>Magnoliopsida</taxon>
        <taxon>eudicotyledons</taxon>
        <taxon>Gunneridae</taxon>
        <taxon>Pentapetalae</taxon>
        <taxon>rosids</taxon>
        <taxon>malvids</taxon>
        <taxon>Sapindales</taxon>
        <taxon>Anacardiaceae</taxon>
        <taxon>Pistacia</taxon>
    </lineage>
</organism>
<keyword evidence="2" id="KW-1185">Reference proteome</keyword>
<comment type="caution">
    <text evidence="1">The sequence shown here is derived from an EMBL/GenBank/DDBJ whole genome shotgun (WGS) entry which is preliminary data.</text>
</comment>
<name>A0ACC1C9S3_9ROSI</name>
<dbReference type="Proteomes" id="UP001164250">
    <property type="component" value="Chromosome 1"/>
</dbReference>
<evidence type="ECO:0000313" key="1">
    <source>
        <dbReference type="EMBL" id="KAJ0112408.1"/>
    </source>
</evidence>
<protein>
    <submittedName>
        <fullName evidence="1">Uncharacterized protein</fullName>
    </submittedName>
</protein>
<sequence>MTRVEKWEETRGGRDEFGMEVHKEHHDLSADIISRTAFEERKRSCLPRKTERGGDPRSESTADALTWALPLLAQHQEWQTKAREELSMIFNDTLRLYPTAVKLTRQTSRKAEVKLGNMEIPAGTQLYLALTAVHPDPDIWGEDANDFNPLRFNEPRKGLASFFPFGLGPRICTQYGAPILLAKSRIENFPDNSWSFWK</sequence>
<evidence type="ECO:0000313" key="2">
    <source>
        <dbReference type="Proteomes" id="UP001164250"/>
    </source>
</evidence>
<dbReference type="EMBL" id="CM047897">
    <property type="protein sequence ID" value="KAJ0112408.1"/>
    <property type="molecule type" value="Genomic_DNA"/>
</dbReference>
<gene>
    <name evidence="1" type="ORF">Patl1_02878</name>
</gene>
<accession>A0ACC1C9S3</accession>
<reference evidence="2" key="1">
    <citation type="journal article" date="2023" name="G3 (Bethesda)">
        <title>Genome assembly and association tests identify interacting loci associated with vigor, precocity, and sex in interspecific pistachio rootstocks.</title>
        <authorList>
            <person name="Palmer W."/>
            <person name="Jacygrad E."/>
            <person name="Sagayaradj S."/>
            <person name="Cavanaugh K."/>
            <person name="Han R."/>
            <person name="Bertier L."/>
            <person name="Beede B."/>
            <person name="Kafkas S."/>
            <person name="Golino D."/>
            <person name="Preece J."/>
            <person name="Michelmore R."/>
        </authorList>
    </citation>
    <scope>NUCLEOTIDE SEQUENCE [LARGE SCALE GENOMIC DNA]</scope>
</reference>